<reference evidence="2" key="1">
    <citation type="journal article" date="2013" name="Science">
        <title>The Amborella genome and the evolution of flowering plants.</title>
        <authorList>
            <consortium name="Amborella Genome Project"/>
        </authorList>
    </citation>
    <scope>NUCLEOTIDE SEQUENCE [LARGE SCALE GENOMIC DNA]</scope>
</reference>
<accession>W1PNU1</accession>
<proteinExistence type="predicted"/>
<name>W1PNU1_AMBTC</name>
<dbReference type="AlphaFoldDB" id="W1PNU1"/>
<keyword evidence="2" id="KW-1185">Reference proteome</keyword>
<protein>
    <submittedName>
        <fullName evidence="1">Uncharacterized protein</fullName>
    </submittedName>
</protein>
<evidence type="ECO:0000313" key="2">
    <source>
        <dbReference type="Proteomes" id="UP000017836"/>
    </source>
</evidence>
<organism evidence="1 2">
    <name type="scientific">Amborella trichopoda</name>
    <dbReference type="NCBI Taxonomy" id="13333"/>
    <lineage>
        <taxon>Eukaryota</taxon>
        <taxon>Viridiplantae</taxon>
        <taxon>Streptophyta</taxon>
        <taxon>Embryophyta</taxon>
        <taxon>Tracheophyta</taxon>
        <taxon>Spermatophyta</taxon>
        <taxon>Magnoliopsida</taxon>
        <taxon>Amborellales</taxon>
        <taxon>Amborellaceae</taxon>
        <taxon>Amborella</taxon>
    </lineage>
</organism>
<dbReference type="EMBL" id="KI392980">
    <property type="protein sequence ID" value="ERN09396.1"/>
    <property type="molecule type" value="Genomic_DNA"/>
</dbReference>
<sequence length="61" mass="6666">MNSKTRCSFSVILGMTITSEKTGVHFSGVLAMTITSLFLTCSRYVNKAEESDLIGFGVKEK</sequence>
<dbReference type="Gramene" id="ERN09396">
    <property type="protein sequence ID" value="ERN09396"/>
    <property type="gene ID" value="AMTR_s00029p00040430"/>
</dbReference>
<dbReference type="Proteomes" id="UP000017836">
    <property type="component" value="Unassembled WGS sequence"/>
</dbReference>
<dbReference type="HOGENOM" id="CLU_2925657_0_0_1"/>
<evidence type="ECO:0000313" key="1">
    <source>
        <dbReference type="EMBL" id="ERN09396.1"/>
    </source>
</evidence>
<gene>
    <name evidence="1" type="ORF">AMTR_s00029p00040430</name>
</gene>